<feature type="region of interest" description="Disordered" evidence="1">
    <location>
        <begin position="179"/>
        <end position="212"/>
    </location>
</feature>
<dbReference type="InterPro" id="IPR020471">
    <property type="entry name" value="AKR"/>
</dbReference>
<evidence type="ECO:0000313" key="4">
    <source>
        <dbReference type="Proteomes" id="UP000814243"/>
    </source>
</evidence>
<dbReference type="GO" id="GO:0016491">
    <property type="term" value="F:oxidoreductase activity"/>
    <property type="evidence" value="ECO:0007669"/>
    <property type="project" value="InterPro"/>
</dbReference>
<dbReference type="EMBL" id="JACEFF010000379">
    <property type="protein sequence ID" value="KAH9638619.1"/>
    <property type="molecule type" value="Genomic_DNA"/>
</dbReference>
<gene>
    <name evidence="3" type="ORF">HF086_007753</name>
</gene>
<dbReference type="Pfam" id="PF00248">
    <property type="entry name" value="Aldo_ket_red"/>
    <property type="match status" value="1"/>
</dbReference>
<organism evidence="3 4">
    <name type="scientific">Spodoptera exigua</name>
    <name type="common">Beet armyworm</name>
    <name type="synonym">Noctua fulgens</name>
    <dbReference type="NCBI Taxonomy" id="7107"/>
    <lineage>
        <taxon>Eukaryota</taxon>
        <taxon>Metazoa</taxon>
        <taxon>Ecdysozoa</taxon>
        <taxon>Arthropoda</taxon>
        <taxon>Hexapoda</taxon>
        <taxon>Insecta</taxon>
        <taxon>Pterygota</taxon>
        <taxon>Neoptera</taxon>
        <taxon>Endopterygota</taxon>
        <taxon>Lepidoptera</taxon>
        <taxon>Glossata</taxon>
        <taxon>Ditrysia</taxon>
        <taxon>Noctuoidea</taxon>
        <taxon>Noctuidae</taxon>
        <taxon>Amphipyrinae</taxon>
        <taxon>Spodoptera</taxon>
    </lineage>
</organism>
<proteinExistence type="predicted"/>
<comment type="caution">
    <text evidence="3">The sequence shown here is derived from an EMBL/GenBank/DDBJ whole genome shotgun (WGS) entry which is preliminary data.</text>
</comment>
<evidence type="ECO:0000313" key="3">
    <source>
        <dbReference type="EMBL" id="KAH9638619.1"/>
    </source>
</evidence>
<feature type="compositionally biased region" description="Polar residues" evidence="1">
    <location>
        <begin position="183"/>
        <end position="195"/>
    </location>
</feature>
<evidence type="ECO:0000259" key="2">
    <source>
        <dbReference type="Pfam" id="PF00248"/>
    </source>
</evidence>
<protein>
    <recommendedName>
        <fullName evidence="2">NADP-dependent oxidoreductase domain-containing protein</fullName>
    </recommendedName>
</protein>
<dbReference type="AlphaFoldDB" id="A0A922MLM3"/>
<dbReference type="SUPFAM" id="SSF51430">
    <property type="entry name" value="NAD(P)-linked oxidoreductase"/>
    <property type="match status" value="1"/>
</dbReference>
<dbReference type="Gene3D" id="3.20.20.100">
    <property type="entry name" value="NADP-dependent oxidoreductase domain"/>
    <property type="match status" value="1"/>
</dbReference>
<dbReference type="PROSITE" id="PS00062">
    <property type="entry name" value="ALDOKETO_REDUCTASE_2"/>
    <property type="match status" value="1"/>
</dbReference>
<name>A0A922MLM3_SPOEX</name>
<feature type="domain" description="NADP-dependent oxidoreductase" evidence="2">
    <location>
        <begin position="2"/>
        <end position="155"/>
    </location>
</feature>
<reference evidence="3" key="1">
    <citation type="journal article" date="2021" name="G3 (Bethesda)">
        <title>Genome and transcriptome analysis of the beet armyworm Spodoptera exigua reveals targets for pest control. .</title>
        <authorList>
            <person name="Simon S."/>
            <person name="Breeschoten T."/>
            <person name="Jansen H.J."/>
            <person name="Dirks R.P."/>
            <person name="Schranz M.E."/>
            <person name="Ros V.I.D."/>
        </authorList>
    </citation>
    <scope>NUCLEOTIDE SEQUENCE</scope>
    <source>
        <strain evidence="3">TB_SE_WUR_2020</strain>
    </source>
</reference>
<dbReference type="PANTHER" id="PTHR11732">
    <property type="entry name" value="ALDO/KETO REDUCTASE"/>
    <property type="match status" value="1"/>
</dbReference>
<dbReference type="PRINTS" id="PR00069">
    <property type="entry name" value="ALDKETRDTASE"/>
</dbReference>
<dbReference type="InterPro" id="IPR018170">
    <property type="entry name" value="Aldo/ket_reductase_CS"/>
</dbReference>
<dbReference type="Proteomes" id="UP000814243">
    <property type="component" value="Unassembled WGS sequence"/>
</dbReference>
<dbReference type="InterPro" id="IPR023210">
    <property type="entry name" value="NADP_OxRdtase_dom"/>
</dbReference>
<evidence type="ECO:0000256" key="1">
    <source>
        <dbReference type="SAM" id="MobiDB-lite"/>
    </source>
</evidence>
<accession>A0A922MLM3</accession>
<feature type="compositionally biased region" description="Low complexity" evidence="1">
    <location>
        <begin position="200"/>
        <end position="212"/>
    </location>
</feature>
<sequence length="212" mass="23802">MNEKEVGQALKAKFDEGVVKREDIFITSKLWCTFHRPDLVEGAIKTTLTNLGLEYLDLYLIHWPQAFKEGEELFPSGADGKVIPSSVDYVDTYKEMEKLVEKGLTRSIGLSNFNKKQIERVLEIASIKPAMLQKLIDFCKLHDIAITAYSPLGSPDRPWAKPDDVKLLDDPRLKAIADKYGKNTPSTVASWSSQNPSPRPVSSRTSVYLTSN</sequence>
<dbReference type="InterPro" id="IPR036812">
    <property type="entry name" value="NAD(P)_OxRdtase_dom_sf"/>
</dbReference>